<feature type="repeat" description="PPR" evidence="2">
    <location>
        <begin position="244"/>
        <end position="274"/>
    </location>
</feature>
<dbReference type="PANTHER" id="PTHR47926">
    <property type="entry name" value="PENTATRICOPEPTIDE REPEAT-CONTAINING PROTEIN"/>
    <property type="match status" value="1"/>
</dbReference>
<name>A0A1D1XWZ4_9ARAE</name>
<dbReference type="PANTHER" id="PTHR47926:SF515">
    <property type="entry name" value="UMP-CMP KINASE"/>
    <property type="match status" value="1"/>
</dbReference>
<dbReference type="InterPro" id="IPR002885">
    <property type="entry name" value="PPR_rpt"/>
</dbReference>
<dbReference type="Pfam" id="PF13041">
    <property type="entry name" value="PPR_2"/>
    <property type="match status" value="3"/>
</dbReference>
<dbReference type="EMBL" id="GDJX01021033">
    <property type="protein sequence ID" value="JAT46903.1"/>
    <property type="molecule type" value="Transcribed_RNA"/>
</dbReference>
<dbReference type="Gene3D" id="1.25.40.10">
    <property type="entry name" value="Tetratricopeptide repeat domain"/>
    <property type="match status" value="4"/>
</dbReference>
<dbReference type="InterPro" id="IPR046960">
    <property type="entry name" value="PPR_At4g14850-like_plant"/>
</dbReference>
<evidence type="ECO:0000256" key="2">
    <source>
        <dbReference type="PROSITE-ProRule" id="PRU00708"/>
    </source>
</evidence>
<dbReference type="SUPFAM" id="SSF48452">
    <property type="entry name" value="TPR-like"/>
    <property type="match status" value="1"/>
</dbReference>
<dbReference type="GO" id="GO:0009451">
    <property type="term" value="P:RNA modification"/>
    <property type="evidence" value="ECO:0007669"/>
    <property type="project" value="InterPro"/>
</dbReference>
<feature type="compositionally biased region" description="Basic residues" evidence="3">
    <location>
        <begin position="33"/>
        <end position="44"/>
    </location>
</feature>
<dbReference type="FunFam" id="1.25.40.10:FF:000729">
    <property type="entry name" value="Pentatricopeptide repeat-containing protein At4g25270, chloroplastic"/>
    <property type="match status" value="1"/>
</dbReference>
<feature type="repeat" description="PPR" evidence="2">
    <location>
        <begin position="343"/>
        <end position="377"/>
    </location>
</feature>
<feature type="repeat" description="PPR" evidence="2">
    <location>
        <begin position="174"/>
        <end position="208"/>
    </location>
</feature>
<dbReference type="FunFam" id="1.25.40.10:FF:000285">
    <property type="entry name" value="Pentatricopeptide repeat-containing protein, chloroplastic"/>
    <property type="match status" value="1"/>
</dbReference>
<feature type="region of interest" description="Disordered" evidence="3">
    <location>
        <begin position="26"/>
        <end position="75"/>
    </location>
</feature>
<dbReference type="Pfam" id="PF20431">
    <property type="entry name" value="E_motif"/>
    <property type="match status" value="1"/>
</dbReference>
<dbReference type="FunFam" id="1.25.40.10:FF:000090">
    <property type="entry name" value="Pentatricopeptide repeat-containing protein, chloroplastic"/>
    <property type="match status" value="1"/>
</dbReference>
<dbReference type="Pfam" id="PF01535">
    <property type="entry name" value="PPR"/>
    <property type="match status" value="3"/>
</dbReference>
<dbReference type="AlphaFoldDB" id="A0A1D1XWZ4"/>
<proteinExistence type="predicted"/>
<evidence type="ECO:0000313" key="4">
    <source>
        <dbReference type="EMBL" id="JAT46903.1"/>
    </source>
</evidence>
<organism evidence="4">
    <name type="scientific">Anthurium amnicola</name>
    <dbReference type="NCBI Taxonomy" id="1678845"/>
    <lineage>
        <taxon>Eukaryota</taxon>
        <taxon>Viridiplantae</taxon>
        <taxon>Streptophyta</taxon>
        <taxon>Embryophyta</taxon>
        <taxon>Tracheophyta</taxon>
        <taxon>Spermatophyta</taxon>
        <taxon>Magnoliopsida</taxon>
        <taxon>Liliopsida</taxon>
        <taxon>Araceae</taxon>
        <taxon>Pothoideae</taxon>
        <taxon>Potheae</taxon>
        <taxon>Anthurium</taxon>
    </lineage>
</organism>
<keyword evidence="1" id="KW-0677">Repeat</keyword>
<protein>
    <submittedName>
        <fullName evidence="4">Pentatricopeptide repeat-containing protein At4g25270, chloroplastic</fullName>
    </submittedName>
</protein>
<sequence length="545" mass="60413">MCCSGGAAGLRMDVLQPSSLTLVPISARCTSMRSKKRKSKRHQQRPPPRGAPHENPTNSGVSYPRPSPTPLLLGHTPQARTREELLDQVLGDVEASVHRGVRVEPGTFSSLLETCFQLGSPDRGLRVRRLIPQALLRKDASLSSRLLRLYASCGLVDAAHRLFDEMPQRHRNRAAFAWNSLISGYAELGRYEDAVALYHQMEEEGVEPDRFTFPRVLKACGGVGSIALGEAVHRHVVRSGFGGDPFVLNALVLMYAKCGDILKARRIFDKMPRRDPITCNSMLVGYARHGLLAQAVEVLRGMLRSGVDPDSVAVSTILAGTSSSSKLGTEIHGWVLRRGLACSLSVGNALISMYGEHNRPDSAREVFESMPQRDVVSWNAIICAHRRDERVLSIFRRMENSGVPPDKVTFVSLLSACANMGFVERGRELFAAMEERFRLKPEVEHYGCMVNLLGRAGLVDEAYRMVMAMQLEGGPTVWGALLFACSIHGNVAVGESAAERVFELEPDNEHNFELLMKIYAKEGRWVDVEKVRRMMKERGLDSSYS</sequence>
<dbReference type="NCBIfam" id="TIGR00756">
    <property type="entry name" value="PPR"/>
    <property type="match status" value="3"/>
</dbReference>
<gene>
    <name evidence="4" type="primary">PCMP-E53_1</name>
    <name evidence="4" type="ORF">g.14295</name>
</gene>
<evidence type="ECO:0000256" key="1">
    <source>
        <dbReference type="ARBA" id="ARBA00022737"/>
    </source>
</evidence>
<feature type="repeat" description="PPR" evidence="2">
    <location>
        <begin position="406"/>
        <end position="436"/>
    </location>
</feature>
<evidence type="ECO:0000256" key="3">
    <source>
        <dbReference type="SAM" id="MobiDB-lite"/>
    </source>
</evidence>
<dbReference type="PROSITE" id="PS51375">
    <property type="entry name" value="PPR"/>
    <property type="match status" value="6"/>
</dbReference>
<dbReference type="GO" id="GO:0003723">
    <property type="term" value="F:RNA binding"/>
    <property type="evidence" value="ECO:0007669"/>
    <property type="project" value="InterPro"/>
</dbReference>
<feature type="repeat" description="PPR" evidence="2">
    <location>
        <begin position="275"/>
        <end position="309"/>
    </location>
</feature>
<dbReference type="InterPro" id="IPR011990">
    <property type="entry name" value="TPR-like_helical_dom_sf"/>
</dbReference>
<feature type="repeat" description="PPR" evidence="2">
    <location>
        <begin position="508"/>
        <end position="542"/>
    </location>
</feature>
<accession>A0A1D1XWZ4</accession>
<reference evidence="4" key="1">
    <citation type="submission" date="2015-07" db="EMBL/GenBank/DDBJ databases">
        <title>Transcriptome Assembly of Anthurium amnicola.</title>
        <authorList>
            <person name="Suzuki J."/>
        </authorList>
    </citation>
    <scope>NUCLEOTIDE SEQUENCE</scope>
</reference>
<dbReference type="InterPro" id="IPR046848">
    <property type="entry name" value="E_motif"/>
</dbReference>